<name>A0A6A6ZMD1_9PLEO</name>
<dbReference type="SUPFAM" id="SSF47616">
    <property type="entry name" value="GST C-terminal domain-like"/>
    <property type="match status" value="1"/>
</dbReference>
<proteinExistence type="inferred from homology"/>
<dbReference type="Gene3D" id="3.40.30.10">
    <property type="entry name" value="Glutaredoxin"/>
    <property type="match status" value="1"/>
</dbReference>
<dbReference type="FunFam" id="3.40.30.10:FF:000885">
    <property type="entry name" value="Uncharacterized protein (Fragment)"/>
    <property type="match status" value="1"/>
</dbReference>
<gene>
    <name evidence="4" type="ORF">CC86DRAFT_105382</name>
</gene>
<protein>
    <recommendedName>
        <fullName evidence="6">Glutathione S-transferase domain-containing protein</fullName>
    </recommendedName>
</protein>
<dbReference type="PANTHER" id="PTHR44051:SF8">
    <property type="entry name" value="GLUTATHIONE S-TRANSFERASE GSTA"/>
    <property type="match status" value="1"/>
</dbReference>
<evidence type="ECO:0000313" key="5">
    <source>
        <dbReference type="Proteomes" id="UP000799424"/>
    </source>
</evidence>
<evidence type="ECO:0000313" key="4">
    <source>
        <dbReference type="EMBL" id="KAF2821504.1"/>
    </source>
</evidence>
<feature type="domain" description="GST N-terminal" evidence="2">
    <location>
        <begin position="6"/>
        <end position="86"/>
    </location>
</feature>
<comment type="similarity">
    <text evidence="1">Belongs to the GST superfamily.</text>
</comment>
<keyword evidence="5" id="KW-1185">Reference proteome</keyword>
<accession>A0A6A6ZMD1</accession>
<dbReference type="InterPro" id="IPR036282">
    <property type="entry name" value="Glutathione-S-Trfase_C_sf"/>
</dbReference>
<dbReference type="Pfam" id="PF00043">
    <property type="entry name" value="GST_C"/>
    <property type="match status" value="1"/>
</dbReference>
<evidence type="ECO:0000256" key="1">
    <source>
        <dbReference type="ARBA" id="ARBA00007409"/>
    </source>
</evidence>
<dbReference type="PROSITE" id="PS50404">
    <property type="entry name" value="GST_NTER"/>
    <property type="match status" value="1"/>
</dbReference>
<dbReference type="Proteomes" id="UP000799424">
    <property type="component" value="Unassembled WGS sequence"/>
</dbReference>
<evidence type="ECO:0000259" key="2">
    <source>
        <dbReference type="PROSITE" id="PS50404"/>
    </source>
</evidence>
<dbReference type="PROSITE" id="PS50405">
    <property type="entry name" value="GST_CTER"/>
    <property type="match status" value="1"/>
</dbReference>
<dbReference type="Gene3D" id="1.20.1050.10">
    <property type="match status" value="1"/>
</dbReference>
<organism evidence="4 5">
    <name type="scientific">Ophiobolus disseminans</name>
    <dbReference type="NCBI Taxonomy" id="1469910"/>
    <lineage>
        <taxon>Eukaryota</taxon>
        <taxon>Fungi</taxon>
        <taxon>Dikarya</taxon>
        <taxon>Ascomycota</taxon>
        <taxon>Pezizomycotina</taxon>
        <taxon>Dothideomycetes</taxon>
        <taxon>Pleosporomycetidae</taxon>
        <taxon>Pleosporales</taxon>
        <taxon>Pleosporineae</taxon>
        <taxon>Phaeosphaeriaceae</taxon>
        <taxon>Ophiobolus</taxon>
    </lineage>
</organism>
<dbReference type="InterPro" id="IPR010987">
    <property type="entry name" value="Glutathione-S-Trfase_C-like"/>
</dbReference>
<dbReference type="PANTHER" id="PTHR44051">
    <property type="entry name" value="GLUTATHIONE S-TRANSFERASE-RELATED"/>
    <property type="match status" value="1"/>
</dbReference>
<dbReference type="InterPro" id="IPR004045">
    <property type="entry name" value="Glutathione_S-Trfase_N"/>
</dbReference>
<dbReference type="SUPFAM" id="SSF52833">
    <property type="entry name" value="Thioredoxin-like"/>
    <property type="match status" value="1"/>
</dbReference>
<evidence type="ECO:0000259" key="3">
    <source>
        <dbReference type="PROSITE" id="PS50405"/>
    </source>
</evidence>
<dbReference type="OrthoDB" id="249703at2759"/>
<dbReference type="SFLD" id="SFLDS00019">
    <property type="entry name" value="Glutathione_Transferase_(cytos"/>
    <property type="match status" value="1"/>
</dbReference>
<dbReference type="AlphaFoldDB" id="A0A6A6ZMD1"/>
<dbReference type="InterPro" id="IPR040079">
    <property type="entry name" value="Glutathione_S-Trfase"/>
</dbReference>
<reference evidence="4" key="1">
    <citation type="journal article" date="2020" name="Stud. Mycol.">
        <title>101 Dothideomycetes genomes: a test case for predicting lifestyles and emergence of pathogens.</title>
        <authorList>
            <person name="Haridas S."/>
            <person name="Albert R."/>
            <person name="Binder M."/>
            <person name="Bloem J."/>
            <person name="Labutti K."/>
            <person name="Salamov A."/>
            <person name="Andreopoulos B."/>
            <person name="Baker S."/>
            <person name="Barry K."/>
            <person name="Bills G."/>
            <person name="Bluhm B."/>
            <person name="Cannon C."/>
            <person name="Castanera R."/>
            <person name="Culley D."/>
            <person name="Daum C."/>
            <person name="Ezra D."/>
            <person name="Gonzalez J."/>
            <person name="Henrissat B."/>
            <person name="Kuo A."/>
            <person name="Liang C."/>
            <person name="Lipzen A."/>
            <person name="Lutzoni F."/>
            <person name="Magnuson J."/>
            <person name="Mondo S."/>
            <person name="Nolan M."/>
            <person name="Ohm R."/>
            <person name="Pangilinan J."/>
            <person name="Park H.-J."/>
            <person name="Ramirez L."/>
            <person name="Alfaro M."/>
            <person name="Sun H."/>
            <person name="Tritt A."/>
            <person name="Yoshinaga Y."/>
            <person name="Zwiers L.-H."/>
            <person name="Turgeon B."/>
            <person name="Goodwin S."/>
            <person name="Spatafora J."/>
            <person name="Crous P."/>
            <person name="Grigoriev I."/>
        </authorList>
    </citation>
    <scope>NUCLEOTIDE SEQUENCE</scope>
    <source>
        <strain evidence="4">CBS 113818</strain>
    </source>
</reference>
<dbReference type="Pfam" id="PF13409">
    <property type="entry name" value="GST_N_2"/>
    <property type="match status" value="1"/>
</dbReference>
<dbReference type="InterPro" id="IPR036249">
    <property type="entry name" value="Thioredoxin-like_sf"/>
</dbReference>
<dbReference type="EMBL" id="MU006237">
    <property type="protein sequence ID" value="KAF2821504.1"/>
    <property type="molecule type" value="Genomic_DNA"/>
</dbReference>
<feature type="domain" description="GST C-terminal" evidence="3">
    <location>
        <begin position="96"/>
        <end position="223"/>
    </location>
</feature>
<sequence>MATNEQPLTLISATPSPFARMNRIALILKGIPFELQNEIPWQSETQTPKYNPLEKLPILLFPDGRAPVYDSAHIQEYIARKYADRGPKLLTGDVDLDLDIGQIVVLAEGLMDAIVLSRFENRRGEDKISKPWLGRQTRKIEGAMRAFGEIVKARVDAGKKYLVGDLLTNADIAAVCAVTAVDFFKAQDGWDGEYVELAKWVRGLEEGKGFVETRPVAFNITEVVV</sequence>
<evidence type="ECO:0008006" key="6">
    <source>
        <dbReference type="Google" id="ProtNLM"/>
    </source>
</evidence>
<dbReference type="InterPro" id="IPR004046">
    <property type="entry name" value="GST_C"/>
</dbReference>